<feature type="transmembrane region" description="Helical" evidence="6">
    <location>
        <begin position="237"/>
        <end position="259"/>
    </location>
</feature>
<dbReference type="AlphaFoldDB" id="A0A9W4H2V5"/>
<dbReference type="GO" id="GO:0043190">
    <property type="term" value="C:ATP-binding cassette (ABC) transporter complex"/>
    <property type="evidence" value="ECO:0007669"/>
    <property type="project" value="InterPro"/>
</dbReference>
<feature type="transmembrane region" description="Helical" evidence="6">
    <location>
        <begin position="12"/>
        <end position="28"/>
    </location>
</feature>
<dbReference type="GO" id="GO:0140359">
    <property type="term" value="F:ABC-type transporter activity"/>
    <property type="evidence" value="ECO:0007669"/>
    <property type="project" value="InterPro"/>
</dbReference>
<evidence type="ECO:0000313" key="9">
    <source>
        <dbReference type="Proteomes" id="UP001153328"/>
    </source>
</evidence>
<evidence type="ECO:0000256" key="5">
    <source>
        <dbReference type="ARBA" id="ARBA00023251"/>
    </source>
</evidence>
<protein>
    <recommendedName>
        <fullName evidence="6">Transport permease protein</fullName>
    </recommendedName>
</protein>
<dbReference type="PROSITE" id="PS51012">
    <property type="entry name" value="ABC_TM2"/>
    <property type="match status" value="1"/>
</dbReference>
<comment type="similarity">
    <text evidence="6">Belongs to the ABC-2 integral membrane protein family.</text>
</comment>
<evidence type="ECO:0000256" key="2">
    <source>
        <dbReference type="ARBA" id="ARBA00022692"/>
    </source>
</evidence>
<evidence type="ECO:0000256" key="4">
    <source>
        <dbReference type="ARBA" id="ARBA00023136"/>
    </source>
</evidence>
<accession>A0A9W4H2V5</accession>
<evidence type="ECO:0000259" key="7">
    <source>
        <dbReference type="PROSITE" id="PS51012"/>
    </source>
</evidence>
<dbReference type="EMBL" id="CAJVAX010000018">
    <property type="protein sequence ID" value="CAG7646465.1"/>
    <property type="molecule type" value="Genomic_DNA"/>
</dbReference>
<sequence length="263" mass="27775">MTTLAAPPPGGPAGPVAASITFAWRSLLKIKHVPEQLGDVIGIPVLFTLLFTYLFGGAVSGSTHQYLQYLLPGTLALAVVFVTVYSGVTLNRDLTTGTFDRYRSMPIWRPAPVVGALIGDLGRYLLAAGLVVGLGFAMGYRAHGGAPGVLAAVALVTLFASALSWTWTTLGLVLRTPTAVMNLGFVVLFPLTFVSNVFVAPRTMPAWLRDVADANPISHLVTTARALMNGTATSHQVLGVIATSAAITIVFAPLTTVLYQRRQ</sequence>
<dbReference type="InterPro" id="IPR013525">
    <property type="entry name" value="ABC2_TM"/>
</dbReference>
<feature type="transmembrane region" description="Helical" evidence="6">
    <location>
        <begin position="111"/>
        <end position="137"/>
    </location>
</feature>
<keyword evidence="9" id="KW-1185">Reference proteome</keyword>
<feature type="transmembrane region" description="Helical" evidence="6">
    <location>
        <begin position="149"/>
        <end position="167"/>
    </location>
</feature>
<evidence type="ECO:0000256" key="1">
    <source>
        <dbReference type="ARBA" id="ARBA00004141"/>
    </source>
</evidence>
<feature type="transmembrane region" description="Helical" evidence="6">
    <location>
        <begin position="66"/>
        <end position="90"/>
    </location>
</feature>
<feature type="transmembrane region" description="Helical" evidence="6">
    <location>
        <begin position="179"/>
        <end position="199"/>
    </location>
</feature>
<feature type="transmembrane region" description="Helical" evidence="6">
    <location>
        <begin position="40"/>
        <end position="60"/>
    </location>
</feature>
<keyword evidence="2 6" id="KW-0812">Transmembrane</keyword>
<dbReference type="PANTHER" id="PTHR43229:SF2">
    <property type="entry name" value="NODULATION PROTEIN J"/>
    <property type="match status" value="1"/>
</dbReference>
<feature type="domain" description="ABC transmembrane type-2" evidence="7">
    <location>
        <begin position="35"/>
        <end position="262"/>
    </location>
</feature>
<proteinExistence type="inferred from homology"/>
<keyword evidence="4 6" id="KW-0472">Membrane</keyword>
<keyword evidence="6" id="KW-1003">Cell membrane</keyword>
<gene>
    <name evidence="8" type="primary">drrB</name>
    <name evidence="8" type="ORF">SBRY_40420</name>
</gene>
<evidence type="ECO:0000313" key="8">
    <source>
        <dbReference type="EMBL" id="CAG7646465.1"/>
    </source>
</evidence>
<keyword evidence="6" id="KW-0813">Transport</keyword>
<dbReference type="RefSeq" id="WP_205045014.1">
    <property type="nucleotide sequence ID" value="NZ_CAJVAX010000018.1"/>
</dbReference>
<keyword evidence="3 6" id="KW-1133">Transmembrane helix</keyword>
<comment type="caution">
    <text evidence="8">The sequence shown here is derived from an EMBL/GenBank/DDBJ whole genome shotgun (WGS) entry which is preliminary data.</text>
</comment>
<dbReference type="PANTHER" id="PTHR43229">
    <property type="entry name" value="NODULATION PROTEIN J"/>
    <property type="match status" value="1"/>
</dbReference>
<dbReference type="Pfam" id="PF01061">
    <property type="entry name" value="ABC2_membrane"/>
    <property type="match status" value="1"/>
</dbReference>
<reference evidence="8" key="1">
    <citation type="submission" date="2021-06" db="EMBL/GenBank/DDBJ databases">
        <authorList>
            <person name="Arsene-Ploetze F."/>
        </authorList>
    </citation>
    <scope>NUCLEOTIDE SEQUENCE</scope>
    <source>
        <strain evidence="8">SBRY1</strain>
    </source>
</reference>
<dbReference type="InterPro" id="IPR047817">
    <property type="entry name" value="ABC2_TM_bact-type"/>
</dbReference>
<organism evidence="8 9">
    <name type="scientific">Actinacidiphila bryophytorum</name>
    <dbReference type="NCBI Taxonomy" id="1436133"/>
    <lineage>
        <taxon>Bacteria</taxon>
        <taxon>Bacillati</taxon>
        <taxon>Actinomycetota</taxon>
        <taxon>Actinomycetes</taxon>
        <taxon>Kitasatosporales</taxon>
        <taxon>Streptomycetaceae</taxon>
        <taxon>Actinacidiphila</taxon>
    </lineage>
</organism>
<keyword evidence="5" id="KW-0046">Antibiotic resistance</keyword>
<dbReference type="PIRSF" id="PIRSF006648">
    <property type="entry name" value="DrrB"/>
    <property type="match status" value="1"/>
</dbReference>
<dbReference type="InterPro" id="IPR000412">
    <property type="entry name" value="ABC_2_transport"/>
</dbReference>
<name>A0A9W4H2V5_9ACTN</name>
<dbReference type="InterPro" id="IPR051784">
    <property type="entry name" value="Nod_factor_ABC_transporter"/>
</dbReference>
<evidence type="ECO:0000256" key="6">
    <source>
        <dbReference type="RuleBase" id="RU361157"/>
    </source>
</evidence>
<evidence type="ECO:0000256" key="3">
    <source>
        <dbReference type="ARBA" id="ARBA00022989"/>
    </source>
</evidence>
<dbReference type="Proteomes" id="UP001153328">
    <property type="component" value="Unassembled WGS sequence"/>
</dbReference>
<dbReference type="GO" id="GO:0046677">
    <property type="term" value="P:response to antibiotic"/>
    <property type="evidence" value="ECO:0007669"/>
    <property type="project" value="UniProtKB-KW"/>
</dbReference>
<comment type="subcellular location">
    <subcellularLocation>
        <location evidence="6">Cell membrane</location>
        <topology evidence="6">Multi-pass membrane protein</topology>
    </subcellularLocation>
    <subcellularLocation>
        <location evidence="1">Membrane</location>
        <topology evidence="1">Multi-pass membrane protein</topology>
    </subcellularLocation>
</comment>